<dbReference type="GO" id="GO:0050661">
    <property type="term" value="F:NADP binding"/>
    <property type="evidence" value="ECO:0007669"/>
    <property type="project" value="InterPro"/>
</dbReference>
<accession>A0A8X6I9N9</accession>
<dbReference type="PIRSF" id="PIRSF000332">
    <property type="entry name" value="FMO"/>
    <property type="match status" value="1"/>
</dbReference>
<evidence type="ECO:0000256" key="13">
    <source>
        <dbReference type="ARBA" id="ARBA00045957"/>
    </source>
</evidence>
<keyword evidence="7 18" id="KW-0274">FAD</keyword>
<comment type="similarity">
    <text evidence="3 18">Belongs to the FMO family.</text>
</comment>
<dbReference type="Pfam" id="PF00743">
    <property type="entry name" value="FMO-like"/>
    <property type="match status" value="1"/>
</dbReference>
<comment type="catalytic activity">
    <reaction evidence="16">
        <text>trimethylamine + NADPH + O2 = trimethylamine N-oxide + NADP(+) + H2O</text>
        <dbReference type="Rhea" id="RHEA:31979"/>
        <dbReference type="ChEBI" id="CHEBI:15377"/>
        <dbReference type="ChEBI" id="CHEBI:15379"/>
        <dbReference type="ChEBI" id="CHEBI:15724"/>
        <dbReference type="ChEBI" id="CHEBI:57783"/>
        <dbReference type="ChEBI" id="CHEBI:58349"/>
        <dbReference type="ChEBI" id="CHEBI:58389"/>
        <dbReference type="EC" id="1.14.13.148"/>
    </reaction>
    <physiologicalReaction direction="left-to-right" evidence="16">
        <dbReference type="Rhea" id="RHEA:31980"/>
    </physiologicalReaction>
</comment>
<gene>
    <name evidence="19" type="primary">Fmo5</name>
    <name evidence="19" type="ORF">TNCT_605541</name>
</gene>
<evidence type="ECO:0000256" key="4">
    <source>
        <dbReference type="ARBA" id="ARBA00022630"/>
    </source>
</evidence>
<keyword evidence="11 18" id="KW-0503">Monooxygenase</keyword>
<evidence type="ECO:0000256" key="16">
    <source>
        <dbReference type="ARBA" id="ARBA00048088"/>
    </source>
</evidence>
<evidence type="ECO:0000256" key="18">
    <source>
        <dbReference type="RuleBase" id="RU361177"/>
    </source>
</evidence>
<dbReference type="EMBL" id="BMAO01025144">
    <property type="protein sequence ID" value="GFR00720.1"/>
    <property type="molecule type" value="Genomic_DNA"/>
</dbReference>
<protein>
    <recommendedName>
        <fullName evidence="18">Flavin-containing monooxygenase</fullName>
        <ecNumber evidence="18">1.-.-.-</ecNumber>
    </recommendedName>
</protein>
<evidence type="ECO:0000256" key="11">
    <source>
        <dbReference type="ARBA" id="ARBA00023033"/>
    </source>
</evidence>
<name>A0A8X6I9N9_TRICU</name>
<comment type="catalytic activity">
    <reaction evidence="14">
        <text>hypotaurine + NADH + O2 + H(+) = taurine + NAD(+) + H2O</text>
        <dbReference type="Rhea" id="RHEA:74111"/>
        <dbReference type="ChEBI" id="CHEBI:15377"/>
        <dbReference type="ChEBI" id="CHEBI:15378"/>
        <dbReference type="ChEBI" id="CHEBI:15379"/>
        <dbReference type="ChEBI" id="CHEBI:57540"/>
        <dbReference type="ChEBI" id="CHEBI:57853"/>
        <dbReference type="ChEBI" id="CHEBI:57945"/>
        <dbReference type="ChEBI" id="CHEBI:507393"/>
        <dbReference type="EC" id="1.14.13.8"/>
    </reaction>
    <physiologicalReaction direction="left-to-right" evidence="14">
        <dbReference type="Rhea" id="RHEA:74112"/>
    </physiologicalReaction>
</comment>
<dbReference type="InterPro" id="IPR002253">
    <property type="entry name" value="Flavin_mOase_1"/>
</dbReference>
<comment type="caution">
    <text evidence="19">The sequence shown here is derived from an EMBL/GenBank/DDBJ whole genome shotgun (WGS) entry which is preliminary data.</text>
</comment>
<evidence type="ECO:0000256" key="3">
    <source>
        <dbReference type="ARBA" id="ARBA00009183"/>
    </source>
</evidence>
<keyword evidence="12" id="KW-0472">Membrane</keyword>
<evidence type="ECO:0000256" key="2">
    <source>
        <dbReference type="ARBA" id="ARBA00004389"/>
    </source>
</evidence>
<evidence type="ECO:0000313" key="19">
    <source>
        <dbReference type="EMBL" id="GFR00720.1"/>
    </source>
</evidence>
<reference evidence="19" key="1">
    <citation type="submission" date="2020-07" db="EMBL/GenBank/DDBJ databases">
        <title>Multicomponent nature underlies the extraordinary mechanical properties of spider dragline silk.</title>
        <authorList>
            <person name="Kono N."/>
            <person name="Nakamura H."/>
            <person name="Mori M."/>
            <person name="Yoshida Y."/>
            <person name="Ohtoshi R."/>
            <person name="Malay A.D."/>
            <person name="Moran D.A.P."/>
            <person name="Tomita M."/>
            <person name="Numata K."/>
            <person name="Arakawa K."/>
        </authorList>
    </citation>
    <scope>NUCLEOTIDE SEQUENCE</scope>
</reference>
<proteinExistence type="inferred from homology"/>
<comment type="catalytic activity">
    <reaction evidence="17">
        <text>N,N-dimethylaniline + NADPH + O2 + H(+) = N,N-dimethylaniline N-oxide + NADP(+) + H2O</text>
        <dbReference type="Rhea" id="RHEA:24468"/>
        <dbReference type="ChEBI" id="CHEBI:15377"/>
        <dbReference type="ChEBI" id="CHEBI:15378"/>
        <dbReference type="ChEBI" id="CHEBI:15379"/>
        <dbReference type="ChEBI" id="CHEBI:16269"/>
        <dbReference type="ChEBI" id="CHEBI:17735"/>
        <dbReference type="ChEBI" id="CHEBI:57783"/>
        <dbReference type="ChEBI" id="CHEBI:58349"/>
        <dbReference type="EC" id="1.14.13.8"/>
    </reaction>
    <physiologicalReaction direction="left-to-right" evidence="17">
        <dbReference type="Rhea" id="RHEA:24469"/>
    </physiologicalReaction>
</comment>
<dbReference type="PRINTS" id="PR01121">
    <property type="entry name" value="FMOXYGENASE1"/>
</dbReference>
<keyword evidence="10 18" id="KW-0560">Oxidoreductase</keyword>
<keyword evidence="8" id="KW-0521">NADP</keyword>
<dbReference type="PRINTS" id="PR00370">
    <property type="entry name" value="FMOXYGENASE"/>
</dbReference>
<comment type="cofactor">
    <cofactor evidence="1 18">
        <name>FAD</name>
        <dbReference type="ChEBI" id="CHEBI:57692"/>
    </cofactor>
</comment>
<dbReference type="InterPro" id="IPR000960">
    <property type="entry name" value="Flavin_mOase"/>
</dbReference>
<dbReference type="Proteomes" id="UP000887116">
    <property type="component" value="Unassembled WGS sequence"/>
</dbReference>
<keyword evidence="5" id="KW-0812">Transmembrane</keyword>
<comment type="function">
    <text evidence="13">Broad spectrum monooxygenase that catalyzes the oxygenation of a wide variety of nitrogen- and sulfur-containing compounds including xenobiotics. Catalyzes the S-oxygenation of hypotaurine to produce taurine, an organic osmolyte involved in cell volume regulation as well as a variety of cytoprotective and developmental processes. In vitro, catalyzes the N-oxygenation of trimethylamine (TMA) to produce trimethylamine N-oxide (TMAO) and could therefore participate to the detoxification of this compound that is generated by the action of gut microbiota from dietary precursors such as choline, choline containing compounds, betaine or L-carnitine.</text>
</comment>
<evidence type="ECO:0000256" key="14">
    <source>
        <dbReference type="ARBA" id="ARBA00047338"/>
    </source>
</evidence>
<evidence type="ECO:0000256" key="10">
    <source>
        <dbReference type="ARBA" id="ARBA00023002"/>
    </source>
</evidence>
<dbReference type="FunFam" id="3.50.50.60:FF:000159">
    <property type="entry name" value="Dimethylaniline monooxygenase [N-oxide-forming]"/>
    <property type="match status" value="1"/>
</dbReference>
<evidence type="ECO:0000256" key="7">
    <source>
        <dbReference type="ARBA" id="ARBA00022827"/>
    </source>
</evidence>
<dbReference type="PANTHER" id="PTHR23023">
    <property type="entry name" value="DIMETHYLANILINE MONOOXYGENASE"/>
    <property type="match status" value="1"/>
</dbReference>
<dbReference type="GO" id="GO:0004499">
    <property type="term" value="F:N,N-dimethylaniline monooxygenase activity"/>
    <property type="evidence" value="ECO:0007669"/>
    <property type="project" value="InterPro"/>
</dbReference>
<keyword evidence="9" id="KW-1133">Transmembrane helix</keyword>
<evidence type="ECO:0000256" key="9">
    <source>
        <dbReference type="ARBA" id="ARBA00022989"/>
    </source>
</evidence>
<keyword evidence="4 18" id="KW-0285">Flavoprotein</keyword>
<evidence type="ECO:0000313" key="20">
    <source>
        <dbReference type="Proteomes" id="UP000887116"/>
    </source>
</evidence>
<sequence>MRHQEIYQQVTEYFKQRDVFRYVRYNTEVISVKKASDYDDAGRWVVTVKDRITNELTTDVYDGVLVCTGHMNRPMMPTYPGQEQFKGKILHSHSLKGVSPYQGKNVIIVGMGCSGLDAAVEISNVAKQVYLSTRTGAHILSRLGDRGLPYDHLLFRRYLYLFIDILPINAASWILETCYLDLLFDKRLYAVKPKHGILSQDPSLNDHIGSKLMSGSVIMKPNIKCFTEDGVIFEGDSEVTQADSVIMATGYTWKFPFLEEGIVEQENGRINLYKCMYPPELPHGTLAIVGFILPLGPGFPTGEIQCRWAVQVLAGKCKLPSKAKMYADIKKRYETNMKRYKPSDKMSIRVDYVPYCNDIASQFGAKPNLLKLLFTDLPLFTKLLFGPSLPYQFRLQGPHAWEGAREAIMTSEYRMLWPLTKGRVGEIRDNIFKVLFQKTFKFLGIL</sequence>
<organism evidence="19 20">
    <name type="scientific">Trichonephila clavata</name>
    <name type="common">Joro spider</name>
    <name type="synonym">Nephila clavata</name>
    <dbReference type="NCBI Taxonomy" id="2740835"/>
    <lineage>
        <taxon>Eukaryota</taxon>
        <taxon>Metazoa</taxon>
        <taxon>Ecdysozoa</taxon>
        <taxon>Arthropoda</taxon>
        <taxon>Chelicerata</taxon>
        <taxon>Arachnida</taxon>
        <taxon>Araneae</taxon>
        <taxon>Araneomorphae</taxon>
        <taxon>Entelegynae</taxon>
        <taxon>Araneoidea</taxon>
        <taxon>Nephilidae</taxon>
        <taxon>Trichonephila</taxon>
    </lineage>
</organism>
<dbReference type="OrthoDB" id="66881at2759"/>
<dbReference type="Gene3D" id="3.50.50.60">
    <property type="entry name" value="FAD/NAD(P)-binding domain"/>
    <property type="match status" value="2"/>
</dbReference>
<evidence type="ECO:0000256" key="5">
    <source>
        <dbReference type="ARBA" id="ARBA00022692"/>
    </source>
</evidence>
<dbReference type="GO" id="GO:0050660">
    <property type="term" value="F:flavin adenine dinucleotide binding"/>
    <property type="evidence" value="ECO:0007669"/>
    <property type="project" value="InterPro"/>
</dbReference>
<keyword evidence="6" id="KW-0256">Endoplasmic reticulum</keyword>
<dbReference type="AlphaFoldDB" id="A0A8X6I9N9"/>
<dbReference type="InterPro" id="IPR036188">
    <property type="entry name" value="FAD/NAD-bd_sf"/>
</dbReference>
<keyword evidence="20" id="KW-1185">Reference proteome</keyword>
<comment type="subcellular location">
    <subcellularLocation>
        <location evidence="2">Endoplasmic reticulum membrane</location>
        <topology evidence="2">Single-pass membrane protein</topology>
    </subcellularLocation>
</comment>
<evidence type="ECO:0000256" key="12">
    <source>
        <dbReference type="ARBA" id="ARBA00023136"/>
    </source>
</evidence>
<evidence type="ECO:0000256" key="15">
    <source>
        <dbReference type="ARBA" id="ARBA00048041"/>
    </source>
</evidence>
<evidence type="ECO:0000256" key="8">
    <source>
        <dbReference type="ARBA" id="ARBA00022857"/>
    </source>
</evidence>
<dbReference type="GO" id="GO:0034899">
    <property type="term" value="F:trimethylamine monooxygenase activity"/>
    <property type="evidence" value="ECO:0007669"/>
    <property type="project" value="UniProtKB-EC"/>
</dbReference>
<dbReference type="SUPFAM" id="SSF51905">
    <property type="entry name" value="FAD/NAD(P)-binding domain"/>
    <property type="match status" value="1"/>
</dbReference>
<dbReference type="EC" id="1.-.-.-" evidence="18"/>
<dbReference type="GO" id="GO:0005789">
    <property type="term" value="C:endoplasmic reticulum membrane"/>
    <property type="evidence" value="ECO:0007669"/>
    <property type="project" value="UniProtKB-SubCell"/>
</dbReference>
<comment type="catalytic activity">
    <reaction evidence="15">
        <text>hypotaurine + NADPH + O2 + H(+) = taurine + NADP(+) + H2O</text>
        <dbReference type="Rhea" id="RHEA:69819"/>
        <dbReference type="ChEBI" id="CHEBI:15377"/>
        <dbReference type="ChEBI" id="CHEBI:15378"/>
        <dbReference type="ChEBI" id="CHEBI:15379"/>
        <dbReference type="ChEBI" id="CHEBI:57783"/>
        <dbReference type="ChEBI" id="CHEBI:57853"/>
        <dbReference type="ChEBI" id="CHEBI:58349"/>
        <dbReference type="ChEBI" id="CHEBI:507393"/>
        <dbReference type="EC" id="1.14.13.8"/>
    </reaction>
    <physiologicalReaction direction="left-to-right" evidence="15">
        <dbReference type="Rhea" id="RHEA:69820"/>
    </physiologicalReaction>
</comment>
<dbReference type="InterPro" id="IPR020946">
    <property type="entry name" value="Flavin_mOase-like"/>
</dbReference>
<evidence type="ECO:0000256" key="6">
    <source>
        <dbReference type="ARBA" id="ARBA00022824"/>
    </source>
</evidence>
<dbReference type="InterPro" id="IPR050346">
    <property type="entry name" value="FMO-like"/>
</dbReference>
<evidence type="ECO:0000256" key="1">
    <source>
        <dbReference type="ARBA" id="ARBA00001974"/>
    </source>
</evidence>
<evidence type="ECO:0000256" key="17">
    <source>
        <dbReference type="ARBA" id="ARBA00049443"/>
    </source>
</evidence>